<gene>
    <name evidence="8" type="ORF">CRE_01134</name>
</gene>
<keyword evidence="4 5" id="KW-0862">Zinc</keyword>
<dbReference type="GO" id="GO:0008270">
    <property type="term" value="F:zinc ion binding"/>
    <property type="evidence" value="ECO:0007669"/>
    <property type="project" value="UniProtKB-KW"/>
</dbReference>
<feature type="region of interest" description="Disordered" evidence="6">
    <location>
        <begin position="198"/>
        <end position="244"/>
    </location>
</feature>
<dbReference type="InterPro" id="IPR000571">
    <property type="entry name" value="Znf_CCCH"/>
</dbReference>
<dbReference type="FunFam" id="4.10.1000.10:FF:000018">
    <property type="entry name" value="Zinc finger protein"/>
    <property type="match status" value="1"/>
</dbReference>
<feature type="compositionally biased region" description="Basic and acidic residues" evidence="6">
    <location>
        <begin position="63"/>
        <end position="73"/>
    </location>
</feature>
<dbReference type="AlphaFoldDB" id="E3MWL9"/>
<accession>E3MWL9</accession>
<feature type="region of interest" description="Disordered" evidence="6">
    <location>
        <begin position="294"/>
        <end position="314"/>
    </location>
</feature>
<dbReference type="EMBL" id="DS268487">
    <property type="protein sequence ID" value="EFP10640.1"/>
    <property type="molecule type" value="Genomic_DNA"/>
</dbReference>
<keyword evidence="1 5" id="KW-0479">Metal-binding</keyword>
<feature type="domain" description="C3H1-type" evidence="7">
    <location>
        <begin position="77"/>
        <end position="105"/>
    </location>
</feature>
<dbReference type="GO" id="GO:0030154">
    <property type="term" value="P:cell differentiation"/>
    <property type="evidence" value="ECO:0007669"/>
    <property type="project" value="UniProtKB-ARBA"/>
</dbReference>
<feature type="domain" description="C3H1-type" evidence="7">
    <location>
        <begin position="119"/>
        <end position="147"/>
    </location>
</feature>
<dbReference type="PANTHER" id="PTHR12547">
    <property type="entry name" value="CCCH ZINC FINGER/TIS11-RELATED"/>
    <property type="match status" value="1"/>
</dbReference>
<dbReference type="GO" id="GO:0005829">
    <property type="term" value="C:cytosol"/>
    <property type="evidence" value="ECO:0007669"/>
    <property type="project" value="TreeGrafter"/>
</dbReference>
<feature type="zinc finger region" description="C3H1-type" evidence="5">
    <location>
        <begin position="119"/>
        <end position="147"/>
    </location>
</feature>
<evidence type="ECO:0000256" key="5">
    <source>
        <dbReference type="PROSITE-ProRule" id="PRU00723"/>
    </source>
</evidence>
<dbReference type="HOGENOM" id="CLU_062303_0_0_1"/>
<proteinExistence type="predicted"/>
<dbReference type="FunCoup" id="E3MWL9">
    <property type="interactions" value="62"/>
</dbReference>
<evidence type="ECO:0000313" key="9">
    <source>
        <dbReference type="Proteomes" id="UP000008281"/>
    </source>
</evidence>
<keyword evidence="2" id="KW-0677">Repeat</keyword>
<dbReference type="Gene3D" id="4.10.1000.10">
    <property type="entry name" value="Zinc finger, CCCH-type"/>
    <property type="match status" value="2"/>
</dbReference>
<dbReference type="KEGG" id="crq:GCK72_008974"/>
<reference evidence="8" key="1">
    <citation type="submission" date="2007-07" db="EMBL/GenBank/DDBJ databases">
        <title>PCAP assembly of the Caenorhabditis remanei genome.</title>
        <authorList>
            <consortium name="The Caenorhabditis remanei Sequencing Consortium"/>
            <person name="Wilson R.K."/>
        </authorList>
    </citation>
    <scope>NUCLEOTIDE SEQUENCE [LARGE SCALE GENOMIC DNA]</scope>
    <source>
        <strain evidence="8">PB4641</strain>
    </source>
</reference>
<sequence length="356" mass="39553">MLEKSVPQCSAGNLNELMAQTASLLAVNEQLRKEIADNEQIHAMQLRALSTQPPSNHITPYVDPRRRGERRMQKPESYKTVICQAWLESKTCTFAENCRFAHGEEELRPSFIEPRQNNKYKTKLCDKYTTTGLCPYGKRCLFIHPDHGPNAYIRADKLYEVSQRHALADLRDQMEQHIMTGGRSTVPDISTVTKPLDIMARPSTPDEPAAKMPLGPTPVSTRGPKYELPPKNVPEEEAGSLPPSSWPLDPSSFFSLDNLNMASRPVSPFESMLIEAAATAGVLPFTMIGKQSTPGGVSGYSSAGSTPYQDSDTSPESLLAKSVINPLLIPQREELYSPMPGFDKLAEEMAKQFELW</sequence>
<evidence type="ECO:0000256" key="6">
    <source>
        <dbReference type="SAM" id="MobiDB-lite"/>
    </source>
</evidence>
<dbReference type="InterPro" id="IPR045877">
    <property type="entry name" value="ZFP36-like"/>
</dbReference>
<dbReference type="GO" id="GO:0043186">
    <property type="term" value="C:P granule"/>
    <property type="evidence" value="ECO:0007669"/>
    <property type="project" value="UniProtKB-ARBA"/>
</dbReference>
<dbReference type="PROSITE" id="PS50103">
    <property type="entry name" value="ZF_C3H1"/>
    <property type="match status" value="2"/>
</dbReference>
<dbReference type="GeneID" id="9805380"/>
<evidence type="ECO:0000313" key="8">
    <source>
        <dbReference type="EMBL" id="EFP10640.1"/>
    </source>
</evidence>
<dbReference type="SMART" id="SM00356">
    <property type="entry name" value="ZnF_C3H1"/>
    <property type="match status" value="2"/>
</dbReference>
<dbReference type="InParanoid" id="E3MWL9"/>
<evidence type="ECO:0000259" key="7">
    <source>
        <dbReference type="PROSITE" id="PS50103"/>
    </source>
</evidence>
<dbReference type="CTD" id="9805380"/>
<feature type="region of interest" description="Disordered" evidence="6">
    <location>
        <begin position="52"/>
        <end position="73"/>
    </location>
</feature>
<dbReference type="OrthoDB" id="410307at2759"/>
<feature type="zinc finger region" description="C3H1-type" evidence="5">
    <location>
        <begin position="77"/>
        <end position="105"/>
    </location>
</feature>
<dbReference type="eggNOG" id="KOG1677">
    <property type="taxonomic scope" value="Eukaryota"/>
</dbReference>
<evidence type="ECO:0000256" key="3">
    <source>
        <dbReference type="ARBA" id="ARBA00022771"/>
    </source>
</evidence>
<evidence type="ECO:0000256" key="1">
    <source>
        <dbReference type="ARBA" id="ARBA00022723"/>
    </source>
</evidence>
<protein>
    <recommendedName>
        <fullName evidence="7">C3H1-type domain-containing protein</fullName>
    </recommendedName>
</protein>
<evidence type="ECO:0000256" key="2">
    <source>
        <dbReference type="ARBA" id="ARBA00022737"/>
    </source>
</evidence>
<name>E3MWL9_CAERE</name>
<dbReference type="GO" id="GO:0003730">
    <property type="term" value="F:mRNA 3'-UTR binding"/>
    <property type="evidence" value="ECO:0007669"/>
    <property type="project" value="TreeGrafter"/>
</dbReference>
<dbReference type="RefSeq" id="XP_003099498.2">
    <property type="nucleotide sequence ID" value="XM_003099450.2"/>
</dbReference>
<dbReference type="STRING" id="31234.E3MWL9"/>
<keyword evidence="9" id="KW-1185">Reference proteome</keyword>
<dbReference type="GO" id="GO:0080090">
    <property type="term" value="P:regulation of primary metabolic process"/>
    <property type="evidence" value="ECO:0007669"/>
    <property type="project" value="UniProtKB-ARBA"/>
</dbReference>
<dbReference type="GO" id="GO:0010468">
    <property type="term" value="P:regulation of gene expression"/>
    <property type="evidence" value="ECO:0007669"/>
    <property type="project" value="UniProtKB-ARBA"/>
</dbReference>
<dbReference type="PANTHER" id="PTHR12547:SF71">
    <property type="entry name" value="CCCH-TYPE ZINC FINGER PROTEIN MOE-3-RELATED"/>
    <property type="match status" value="1"/>
</dbReference>
<dbReference type="SUPFAM" id="SSF90229">
    <property type="entry name" value="CCCH zinc finger"/>
    <property type="match status" value="2"/>
</dbReference>
<evidence type="ECO:0000256" key="4">
    <source>
        <dbReference type="ARBA" id="ARBA00022833"/>
    </source>
</evidence>
<dbReference type="OMA" id="EQHIMTG"/>
<dbReference type="Pfam" id="PF00642">
    <property type="entry name" value="zf-CCCH"/>
    <property type="match status" value="2"/>
</dbReference>
<organism evidence="9">
    <name type="scientific">Caenorhabditis remanei</name>
    <name type="common">Caenorhabditis vulgaris</name>
    <dbReference type="NCBI Taxonomy" id="31234"/>
    <lineage>
        <taxon>Eukaryota</taxon>
        <taxon>Metazoa</taxon>
        <taxon>Ecdysozoa</taxon>
        <taxon>Nematoda</taxon>
        <taxon>Chromadorea</taxon>
        <taxon>Rhabditida</taxon>
        <taxon>Rhabditina</taxon>
        <taxon>Rhabditomorpha</taxon>
        <taxon>Rhabditoidea</taxon>
        <taxon>Rhabditidae</taxon>
        <taxon>Peloderinae</taxon>
        <taxon>Caenorhabditis</taxon>
    </lineage>
</organism>
<dbReference type="InterPro" id="IPR036855">
    <property type="entry name" value="Znf_CCCH_sf"/>
</dbReference>
<dbReference type="Proteomes" id="UP000008281">
    <property type="component" value="Unassembled WGS sequence"/>
</dbReference>
<keyword evidence="3 5" id="KW-0863">Zinc-finger</keyword>
<dbReference type="FunFam" id="4.10.1000.10:FF:000001">
    <property type="entry name" value="zinc finger CCCH domain-containing protein 15-like"/>
    <property type="match status" value="1"/>
</dbReference>